<sequence>MAQPQHHQLPPPDPSSASSSSNNNTTTQKPSIPPLTSISPSIFTPIQGDELLLPFTPPASRVARLSAKIDALDSNRRLVRDNMLALYRRECARLIREAQAEVDEPAAASAWSTPSEDDLEVMVANVMAVLDKREGGERGEQPPAPSAAAPPNFGAFVPRSRREYWTTQIEITISQGLRDLKGYDAHVAAIRKEYTDKLEREMQSAMDIDD</sequence>
<feature type="compositionally biased region" description="Low complexity" evidence="1">
    <location>
        <begin position="15"/>
        <end position="40"/>
    </location>
</feature>
<evidence type="ECO:0000313" key="2">
    <source>
        <dbReference type="EMBL" id="KFH41622.1"/>
    </source>
</evidence>
<proteinExistence type="predicted"/>
<dbReference type="AlphaFoldDB" id="A0A086SWZ0"/>
<comment type="caution">
    <text evidence="2">The sequence shown here is derived from an EMBL/GenBank/DDBJ whole genome shotgun (WGS) entry which is preliminary data.</text>
</comment>
<accession>A0A086SWZ0</accession>
<organism evidence="2 3">
    <name type="scientific">Hapsidospora chrysogenum (strain ATCC 11550 / CBS 779.69 / DSM 880 / IAM 14645 / JCM 23072 / IMI 49137)</name>
    <name type="common">Acremonium chrysogenum</name>
    <dbReference type="NCBI Taxonomy" id="857340"/>
    <lineage>
        <taxon>Eukaryota</taxon>
        <taxon>Fungi</taxon>
        <taxon>Dikarya</taxon>
        <taxon>Ascomycota</taxon>
        <taxon>Pezizomycotina</taxon>
        <taxon>Sordariomycetes</taxon>
        <taxon>Hypocreomycetidae</taxon>
        <taxon>Hypocreales</taxon>
        <taxon>Bionectriaceae</taxon>
        <taxon>Hapsidospora</taxon>
    </lineage>
</organism>
<evidence type="ECO:0000313" key="3">
    <source>
        <dbReference type="Proteomes" id="UP000029964"/>
    </source>
</evidence>
<keyword evidence="3" id="KW-1185">Reference proteome</keyword>
<dbReference type="STRING" id="857340.A0A086SWZ0"/>
<dbReference type="Proteomes" id="UP000029964">
    <property type="component" value="Unassembled WGS sequence"/>
</dbReference>
<reference evidence="3" key="1">
    <citation type="journal article" date="2014" name="Genome Announc.">
        <title>Genome sequence and annotation of Acremonium chrysogenum, producer of the beta-lactam antibiotic cephalosporin C.</title>
        <authorList>
            <person name="Terfehr D."/>
            <person name="Dahlmann T.A."/>
            <person name="Specht T."/>
            <person name="Zadra I."/>
            <person name="Kuernsteiner H."/>
            <person name="Kueck U."/>
        </authorList>
    </citation>
    <scope>NUCLEOTIDE SEQUENCE [LARGE SCALE GENOMIC DNA]</scope>
    <source>
        <strain evidence="3">ATCC 11550 / CBS 779.69 / DSM 880 / IAM 14645 / JCM 23072 / IMI 49137</strain>
    </source>
</reference>
<dbReference type="OrthoDB" id="4900256at2759"/>
<evidence type="ECO:0000256" key="1">
    <source>
        <dbReference type="SAM" id="MobiDB-lite"/>
    </source>
</evidence>
<name>A0A086SWZ0_HAPC1</name>
<feature type="region of interest" description="Disordered" evidence="1">
    <location>
        <begin position="134"/>
        <end position="153"/>
    </location>
</feature>
<gene>
    <name evidence="2" type="ORF">ACRE_076700</name>
</gene>
<protein>
    <submittedName>
        <fullName evidence="2">Uncharacterized protein</fullName>
    </submittedName>
</protein>
<dbReference type="HOGENOM" id="CLU_1309775_0_0_1"/>
<dbReference type="EMBL" id="JPKY01000121">
    <property type="protein sequence ID" value="KFH41622.1"/>
    <property type="molecule type" value="Genomic_DNA"/>
</dbReference>
<feature type="region of interest" description="Disordered" evidence="1">
    <location>
        <begin position="1"/>
        <end position="40"/>
    </location>
</feature>